<feature type="compositionally biased region" description="Acidic residues" evidence="1">
    <location>
        <begin position="277"/>
        <end position="292"/>
    </location>
</feature>
<dbReference type="EnsemblMetazoa" id="AATE003004-RA">
    <property type="protein sequence ID" value="AATE003004-PA.1"/>
    <property type="gene ID" value="AATE003004"/>
</dbReference>
<feature type="compositionally biased region" description="Basic and acidic residues" evidence="1">
    <location>
        <begin position="200"/>
        <end position="215"/>
    </location>
</feature>
<evidence type="ECO:0000256" key="1">
    <source>
        <dbReference type="SAM" id="MobiDB-lite"/>
    </source>
</evidence>
<feature type="region of interest" description="Disordered" evidence="1">
    <location>
        <begin position="65"/>
        <end position="106"/>
    </location>
</feature>
<reference evidence="2" key="1">
    <citation type="submission" date="2022-08" db="UniProtKB">
        <authorList>
            <consortium name="EnsemblMetazoa"/>
        </authorList>
    </citation>
    <scope>IDENTIFICATION</scope>
    <source>
        <strain evidence="2">EBRO</strain>
    </source>
</reference>
<dbReference type="CDD" id="cd14686">
    <property type="entry name" value="bZIP"/>
    <property type="match status" value="1"/>
</dbReference>
<evidence type="ECO:0000313" key="2">
    <source>
        <dbReference type="EnsemblMetazoa" id="AATE003004-PA.1"/>
    </source>
</evidence>
<proteinExistence type="predicted"/>
<sequence>MENIVHNLLAAQINSLQSQNCNTETAQDTVDPQLRVVRMNWMIQKFYQDQLQLLQHLQQYQQTFAGNVAPPSPPGSSIADDQQRLATEVPAEQPQASSDEKVEDHHQEPVVLQENFIQMSPEKEWVALNRLGEASLEHASPSAAGPVKAAQGPTATKLRFHPYEFRKRQHGANIDALNLTGPVEVDLKYHKNMARSFGSSKEDSTPEQQKRRIRNTEAARISRAKARAISGLLEKESTEAAETNLQRKVLVAQKRVYIAGLLKLLGMPAKDLMVEWEQQEQTDDDQDPEGNEWAEGKRTPVHEAPMEC</sequence>
<feature type="compositionally biased region" description="Basic and acidic residues" evidence="1">
    <location>
        <begin position="294"/>
        <end position="308"/>
    </location>
</feature>
<protein>
    <submittedName>
        <fullName evidence="2">Uncharacterized protein</fullName>
    </submittedName>
</protein>
<dbReference type="VEuPathDB" id="VectorBase:AATE003004"/>
<accession>A0A182IPI0</accession>
<organism evidence="2">
    <name type="scientific">Anopheles atroparvus</name>
    <name type="common">European mosquito</name>
    <dbReference type="NCBI Taxonomy" id="41427"/>
    <lineage>
        <taxon>Eukaryota</taxon>
        <taxon>Metazoa</taxon>
        <taxon>Ecdysozoa</taxon>
        <taxon>Arthropoda</taxon>
        <taxon>Hexapoda</taxon>
        <taxon>Insecta</taxon>
        <taxon>Pterygota</taxon>
        <taxon>Neoptera</taxon>
        <taxon>Endopterygota</taxon>
        <taxon>Diptera</taxon>
        <taxon>Nematocera</taxon>
        <taxon>Culicoidea</taxon>
        <taxon>Culicidae</taxon>
        <taxon>Anophelinae</taxon>
        <taxon>Anopheles</taxon>
    </lineage>
</organism>
<dbReference type="AlphaFoldDB" id="A0A182IPI0"/>
<feature type="region of interest" description="Disordered" evidence="1">
    <location>
        <begin position="277"/>
        <end position="308"/>
    </location>
</feature>
<dbReference type="Gene3D" id="1.20.5.170">
    <property type="match status" value="1"/>
</dbReference>
<feature type="region of interest" description="Disordered" evidence="1">
    <location>
        <begin position="196"/>
        <end position="215"/>
    </location>
</feature>
<name>A0A182IPI0_ANOAO</name>